<dbReference type="Pfam" id="PF04408">
    <property type="entry name" value="WHD_HA2"/>
    <property type="match status" value="1"/>
</dbReference>
<dbReference type="GO" id="GO:0006397">
    <property type="term" value="P:mRNA processing"/>
    <property type="evidence" value="ECO:0007669"/>
    <property type="project" value="UniProtKB-KW"/>
</dbReference>
<dbReference type="InterPro" id="IPR001650">
    <property type="entry name" value="Helicase_C-like"/>
</dbReference>
<dbReference type="Pfam" id="PF00270">
    <property type="entry name" value="DEAD"/>
    <property type="match status" value="1"/>
</dbReference>
<evidence type="ECO:0000259" key="10">
    <source>
        <dbReference type="PROSITE" id="PS51192"/>
    </source>
</evidence>
<evidence type="ECO:0000256" key="4">
    <source>
        <dbReference type="ARBA" id="ARBA00022741"/>
    </source>
</evidence>
<sequence length="695" mass="79176">METNVPEKKILGFPEEMNSTIQFLSVEKTTCRLPVSIKFNIPKKSSTKRRRISVEEEEEEDENKTKLSSWEKVLSSDEILRLREVSRRKYLTDRENKKVEELRDEIKDEIMLNDGVKMIKKEVIEFRYKRALYELVKKTEDDDDVEGYRFPDAYDQEGCIDQKKRFDVAKERYCERRRSGRVVTEQEAWEDHQAQKARVRFGAKDKKQVVDGYEFVFDDLTGFVEESSEAETGKHRGCYSKTAAEKAREGREFLPIHGYREELLKLIEENQVLVIVGETGSGKTTQIPQYLQEAGYTKRGKIGCTQPRRVAAMSVASRVAQEVGVKLGHEVGYSIRFEDCTSEKTVIKYMTDGMLLRELLIEPKLDSYSVIIIDEAHERTLSTDILFALVKDVAKVRPDLRLIISSATLEAKKFSEYFDSARIYLIPGRRYPVEKLFRKCPEPDYLETVIRTVVQIHQTEAIGDILVFLTGQEEIETVETNLKRRMMDLGTKGSEIIICPIYSNLPTPLQAKVFEPAPKGTRKVVLATNIAETSLTIDGVKYVIDPGYCKINSYNPRTGMESLLVTPISKASAAQRAGRSGRTGPGKCFRLYNIKDLEPTTIPEIQRANLASVVLTLKSLGIQDVFNFDFMDPPPENALLKALELLYALGALDEIGEITKGTRSSIDQRTSKFSPTRLGWISMKIQRTSAITLHC</sequence>
<dbReference type="AlphaFoldDB" id="A0A8T2E197"/>
<comment type="catalytic activity">
    <reaction evidence="9">
        <text>ATP + H2O = ADP + phosphate + H(+)</text>
        <dbReference type="Rhea" id="RHEA:13065"/>
        <dbReference type="ChEBI" id="CHEBI:15377"/>
        <dbReference type="ChEBI" id="CHEBI:15378"/>
        <dbReference type="ChEBI" id="CHEBI:30616"/>
        <dbReference type="ChEBI" id="CHEBI:43474"/>
        <dbReference type="ChEBI" id="CHEBI:456216"/>
        <dbReference type="EC" id="3.6.4.13"/>
    </reaction>
</comment>
<gene>
    <name evidence="12" type="ORF">ISN45_At04g017630</name>
</gene>
<evidence type="ECO:0000256" key="7">
    <source>
        <dbReference type="ARBA" id="ARBA00022840"/>
    </source>
</evidence>
<keyword evidence="7" id="KW-0067">ATP-binding</keyword>
<dbReference type="PANTHER" id="PTHR18934:SF222">
    <property type="entry name" value="PRE-MRNA-SPLICING FACTOR ATP-DEPENDENT RNA HELICASE DEAH8-RELATED"/>
    <property type="match status" value="1"/>
</dbReference>
<evidence type="ECO:0000259" key="11">
    <source>
        <dbReference type="PROSITE" id="PS51194"/>
    </source>
</evidence>
<feature type="domain" description="Helicase ATP-binding" evidence="10">
    <location>
        <begin position="264"/>
        <end position="427"/>
    </location>
</feature>
<evidence type="ECO:0000313" key="13">
    <source>
        <dbReference type="Proteomes" id="UP000694240"/>
    </source>
</evidence>
<dbReference type="FunFam" id="3.40.50.300:FF:003754">
    <property type="entry name" value="Probable pre-mRNA-splicing factor ATP-dependent RNA helicase DEAH8"/>
    <property type="match status" value="1"/>
</dbReference>
<dbReference type="GO" id="GO:0003724">
    <property type="term" value="F:RNA helicase activity"/>
    <property type="evidence" value="ECO:0007669"/>
    <property type="project" value="UniProtKB-EC"/>
</dbReference>
<dbReference type="FunFam" id="1.10.10.2130:FF:000001">
    <property type="entry name" value="Pre-mRNA-splicing factor ATP-dependent RNA helicase"/>
    <property type="match status" value="1"/>
</dbReference>
<dbReference type="EMBL" id="JAEFBK010000004">
    <property type="protein sequence ID" value="KAG7616260.1"/>
    <property type="molecule type" value="Genomic_DNA"/>
</dbReference>
<feature type="domain" description="Helicase C-terminal" evidence="11">
    <location>
        <begin position="448"/>
        <end position="621"/>
    </location>
</feature>
<dbReference type="FunFam" id="3.40.50.300:FF:000007">
    <property type="entry name" value="Pre-mRNA-splicing factor ATP-dependent RNA helicase"/>
    <property type="match status" value="1"/>
</dbReference>
<protein>
    <recommendedName>
        <fullName evidence="1">RNA helicase</fullName>
        <ecNumber evidence="1">3.6.4.13</ecNumber>
    </recommendedName>
</protein>
<dbReference type="PROSITE" id="PS51192">
    <property type="entry name" value="HELICASE_ATP_BIND_1"/>
    <property type="match status" value="1"/>
</dbReference>
<evidence type="ECO:0000256" key="2">
    <source>
        <dbReference type="ARBA" id="ARBA00022664"/>
    </source>
</evidence>
<dbReference type="SMART" id="SM00487">
    <property type="entry name" value="DEXDc"/>
    <property type="match status" value="1"/>
</dbReference>
<dbReference type="PANTHER" id="PTHR18934">
    <property type="entry name" value="ATP-DEPENDENT RNA HELICASE"/>
    <property type="match status" value="1"/>
</dbReference>
<dbReference type="InterPro" id="IPR014001">
    <property type="entry name" value="Helicase_ATP-bd"/>
</dbReference>
<dbReference type="GO" id="GO:0016787">
    <property type="term" value="F:hydrolase activity"/>
    <property type="evidence" value="ECO:0007669"/>
    <property type="project" value="UniProtKB-KW"/>
</dbReference>
<keyword evidence="13" id="KW-1185">Reference proteome</keyword>
<dbReference type="Pfam" id="PF00271">
    <property type="entry name" value="Helicase_C"/>
    <property type="match status" value="1"/>
</dbReference>
<dbReference type="PROSITE" id="PS00690">
    <property type="entry name" value="DEAH_ATP_HELICASE"/>
    <property type="match status" value="1"/>
</dbReference>
<evidence type="ECO:0000256" key="1">
    <source>
        <dbReference type="ARBA" id="ARBA00012552"/>
    </source>
</evidence>
<dbReference type="InterPro" id="IPR048333">
    <property type="entry name" value="HA2_WH"/>
</dbReference>
<dbReference type="CDD" id="cd18791">
    <property type="entry name" value="SF2_C_RHA"/>
    <property type="match status" value="1"/>
</dbReference>
<evidence type="ECO:0000256" key="6">
    <source>
        <dbReference type="ARBA" id="ARBA00022806"/>
    </source>
</evidence>
<evidence type="ECO:0000256" key="9">
    <source>
        <dbReference type="ARBA" id="ARBA00047984"/>
    </source>
</evidence>
<dbReference type="GO" id="GO:0008380">
    <property type="term" value="P:RNA splicing"/>
    <property type="evidence" value="ECO:0007669"/>
    <property type="project" value="UniProtKB-KW"/>
</dbReference>
<keyword evidence="8" id="KW-0508">mRNA splicing</keyword>
<evidence type="ECO:0000256" key="8">
    <source>
        <dbReference type="ARBA" id="ARBA00023187"/>
    </source>
</evidence>
<keyword evidence="3" id="KW-0747">Spliceosome</keyword>
<dbReference type="Proteomes" id="UP000694240">
    <property type="component" value="Chromosome 4"/>
</dbReference>
<dbReference type="SMART" id="SM00490">
    <property type="entry name" value="HELICc"/>
    <property type="match status" value="1"/>
</dbReference>
<dbReference type="GO" id="GO:0005524">
    <property type="term" value="F:ATP binding"/>
    <property type="evidence" value="ECO:0007669"/>
    <property type="project" value="UniProtKB-KW"/>
</dbReference>
<reference evidence="12 13" key="1">
    <citation type="submission" date="2020-12" db="EMBL/GenBank/DDBJ databases">
        <title>Concerted genomic and epigenomic changes stabilize Arabidopsis allopolyploids.</title>
        <authorList>
            <person name="Chen Z."/>
        </authorList>
    </citation>
    <scope>NUCLEOTIDE SEQUENCE [LARGE SCALE GENOMIC DNA]</scope>
    <source>
        <strain evidence="12">Allo738</strain>
        <tissue evidence="12">Leaf</tissue>
    </source>
</reference>
<keyword evidence="6 12" id="KW-0347">Helicase</keyword>
<organism evidence="12 13">
    <name type="scientific">Arabidopsis thaliana x Arabidopsis arenosa</name>
    <dbReference type="NCBI Taxonomy" id="1240361"/>
    <lineage>
        <taxon>Eukaryota</taxon>
        <taxon>Viridiplantae</taxon>
        <taxon>Streptophyta</taxon>
        <taxon>Embryophyta</taxon>
        <taxon>Tracheophyta</taxon>
        <taxon>Spermatophyta</taxon>
        <taxon>Magnoliopsida</taxon>
        <taxon>eudicotyledons</taxon>
        <taxon>Gunneridae</taxon>
        <taxon>Pentapetalae</taxon>
        <taxon>rosids</taxon>
        <taxon>malvids</taxon>
        <taxon>Brassicales</taxon>
        <taxon>Brassicaceae</taxon>
        <taxon>Camelineae</taxon>
        <taxon>Arabidopsis</taxon>
    </lineage>
</organism>
<dbReference type="InterPro" id="IPR011545">
    <property type="entry name" value="DEAD/DEAH_box_helicase_dom"/>
</dbReference>
<evidence type="ECO:0000256" key="5">
    <source>
        <dbReference type="ARBA" id="ARBA00022801"/>
    </source>
</evidence>
<proteinExistence type="predicted"/>
<evidence type="ECO:0000313" key="12">
    <source>
        <dbReference type="EMBL" id="KAG7616260.1"/>
    </source>
</evidence>
<comment type="caution">
    <text evidence="12">The sequence shown here is derived from an EMBL/GenBank/DDBJ whole genome shotgun (WGS) entry which is preliminary data.</text>
</comment>
<keyword evidence="4" id="KW-0547">Nucleotide-binding</keyword>
<name>A0A8T2E197_9BRAS</name>
<dbReference type="GO" id="GO:0071013">
    <property type="term" value="C:catalytic step 2 spliceosome"/>
    <property type="evidence" value="ECO:0007669"/>
    <property type="project" value="TreeGrafter"/>
</dbReference>
<keyword evidence="2" id="KW-0507">mRNA processing</keyword>
<keyword evidence="5" id="KW-0378">Hydrolase</keyword>
<dbReference type="EC" id="3.6.4.13" evidence="1"/>
<dbReference type="GO" id="GO:0003723">
    <property type="term" value="F:RNA binding"/>
    <property type="evidence" value="ECO:0007669"/>
    <property type="project" value="TreeGrafter"/>
</dbReference>
<dbReference type="InterPro" id="IPR002464">
    <property type="entry name" value="DNA/RNA_helicase_DEAH_CS"/>
</dbReference>
<evidence type="ECO:0000256" key="3">
    <source>
        <dbReference type="ARBA" id="ARBA00022728"/>
    </source>
</evidence>
<accession>A0A8T2E197</accession>
<dbReference type="PROSITE" id="PS51194">
    <property type="entry name" value="HELICASE_CTER"/>
    <property type="match status" value="1"/>
</dbReference>